<keyword evidence="2" id="KW-1133">Transmembrane helix</keyword>
<dbReference type="FunCoup" id="E6W045">
    <property type="interactions" value="72"/>
</dbReference>
<protein>
    <submittedName>
        <fullName evidence="3">FxsA cytoplasmic membrane protein</fullName>
    </submittedName>
</protein>
<dbReference type="Proteomes" id="UP000002572">
    <property type="component" value="Chromosome"/>
</dbReference>
<dbReference type="Pfam" id="PF04186">
    <property type="entry name" value="FxsA"/>
    <property type="match status" value="1"/>
</dbReference>
<dbReference type="KEGG" id="din:Selin_0417"/>
<dbReference type="OrthoDB" id="9792788at2"/>
<keyword evidence="2" id="KW-0812">Transmembrane</keyword>
<feature type="compositionally biased region" description="Basic and acidic residues" evidence="1">
    <location>
        <begin position="123"/>
        <end position="132"/>
    </location>
</feature>
<dbReference type="EMBL" id="CP002432">
    <property type="protein sequence ID" value="ADU65171.1"/>
    <property type="molecule type" value="Genomic_DNA"/>
</dbReference>
<evidence type="ECO:0000256" key="2">
    <source>
        <dbReference type="SAM" id="Phobius"/>
    </source>
</evidence>
<feature type="transmembrane region" description="Helical" evidence="2">
    <location>
        <begin position="25"/>
        <end position="45"/>
    </location>
</feature>
<dbReference type="InterPro" id="IPR007313">
    <property type="entry name" value="FxsA"/>
</dbReference>
<evidence type="ECO:0000313" key="4">
    <source>
        <dbReference type="Proteomes" id="UP000002572"/>
    </source>
</evidence>
<dbReference type="NCBIfam" id="NF008528">
    <property type="entry name" value="PRK11463.1-2"/>
    <property type="match status" value="1"/>
</dbReference>
<keyword evidence="4" id="KW-1185">Reference proteome</keyword>
<evidence type="ECO:0000256" key="1">
    <source>
        <dbReference type="SAM" id="MobiDB-lite"/>
    </source>
</evidence>
<evidence type="ECO:0000313" key="3">
    <source>
        <dbReference type="EMBL" id="ADU65171.1"/>
    </source>
</evidence>
<proteinExistence type="predicted"/>
<dbReference type="RefSeq" id="WP_013505060.1">
    <property type="nucleotide sequence ID" value="NC_014836.1"/>
</dbReference>
<name>E6W045_DESIS</name>
<dbReference type="AlphaFoldDB" id="E6W045"/>
<reference evidence="3 4" key="1">
    <citation type="submission" date="2010-12" db="EMBL/GenBank/DDBJ databases">
        <title>Complete sequence of Desulfurispirillum indicum S5.</title>
        <authorList>
            <consortium name="US DOE Joint Genome Institute"/>
            <person name="Lucas S."/>
            <person name="Copeland A."/>
            <person name="Lapidus A."/>
            <person name="Cheng J.-F."/>
            <person name="Goodwin L."/>
            <person name="Pitluck S."/>
            <person name="Chertkov O."/>
            <person name="Held B."/>
            <person name="Detter J.C."/>
            <person name="Han C."/>
            <person name="Tapia R."/>
            <person name="Land M."/>
            <person name="Hauser L."/>
            <person name="Kyrpides N."/>
            <person name="Ivanova N."/>
            <person name="Mikhailova N."/>
            <person name="Haggblom M."/>
            <person name="Rauschenbach I."/>
            <person name="Bini E."/>
            <person name="Woyke T."/>
        </authorList>
    </citation>
    <scope>NUCLEOTIDE SEQUENCE [LARGE SCALE GENOMIC DNA]</scope>
    <source>
        <strain evidence="4">ATCC BAA-1389 / DSM 22839 / S5</strain>
    </source>
</reference>
<keyword evidence="2" id="KW-0472">Membrane</keyword>
<dbReference type="HOGENOM" id="CLU_085083_5_0_0"/>
<dbReference type="GO" id="GO:0016020">
    <property type="term" value="C:membrane"/>
    <property type="evidence" value="ECO:0007669"/>
    <property type="project" value="InterPro"/>
</dbReference>
<dbReference type="STRING" id="653733.Selin_0417"/>
<dbReference type="eggNOG" id="COG3030">
    <property type="taxonomic scope" value="Bacteria"/>
</dbReference>
<dbReference type="PANTHER" id="PTHR35335:SF1">
    <property type="entry name" value="UPF0716 PROTEIN FXSA"/>
    <property type="match status" value="1"/>
</dbReference>
<feature type="region of interest" description="Disordered" evidence="1">
    <location>
        <begin position="123"/>
        <end position="163"/>
    </location>
</feature>
<dbReference type="PANTHER" id="PTHR35335">
    <property type="entry name" value="UPF0716 PROTEIN FXSA"/>
    <property type="match status" value="1"/>
</dbReference>
<organism evidence="3 4">
    <name type="scientific">Desulfurispirillum indicum (strain ATCC BAA-1389 / DSM 22839 / S5)</name>
    <dbReference type="NCBI Taxonomy" id="653733"/>
    <lineage>
        <taxon>Bacteria</taxon>
        <taxon>Pseudomonadati</taxon>
        <taxon>Chrysiogenota</taxon>
        <taxon>Chrysiogenia</taxon>
        <taxon>Chrysiogenales</taxon>
        <taxon>Chrysiogenaceae</taxon>
        <taxon>Desulfurispirillum</taxon>
    </lineage>
</organism>
<feature type="compositionally biased region" description="Basic and acidic residues" evidence="1">
    <location>
        <begin position="143"/>
        <end position="163"/>
    </location>
</feature>
<gene>
    <name evidence="3" type="ordered locus">Selin_0417</name>
</gene>
<sequence>MQLFLLFIVIPLVELFLLLRVGAIIGALNTIALVIITAAVGAYYARSEGMSVVYRMQQMTARGEVPTVELVDALMIFGGGALLLTPGFLTDALGLACILPMTRPWMRQAILGHYRSRIRVYHTGESHPEQQSRRSQQNQVIDVDFKEEKKESRFHDQDRSDRQ</sequence>
<dbReference type="InParanoid" id="E6W045"/>
<accession>E6W045</accession>